<dbReference type="KEGG" id="ang:An03g02450"/>
<accession>A0AAJ8BN77</accession>
<organism evidence="2">
    <name type="scientific">Aspergillus niger</name>
    <dbReference type="NCBI Taxonomy" id="5061"/>
    <lineage>
        <taxon>Eukaryota</taxon>
        <taxon>Fungi</taxon>
        <taxon>Dikarya</taxon>
        <taxon>Ascomycota</taxon>
        <taxon>Pezizomycotina</taxon>
        <taxon>Eurotiomycetes</taxon>
        <taxon>Eurotiomycetidae</taxon>
        <taxon>Eurotiales</taxon>
        <taxon>Aspergillaceae</taxon>
        <taxon>Aspergillus</taxon>
        <taxon>Aspergillus subgen. Circumdati</taxon>
    </lineage>
</organism>
<reference evidence="2" key="2">
    <citation type="submission" date="2025-08" db="UniProtKB">
        <authorList>
            <consortium name="RefSeq"/>
        </authorList>
    </citation>
    <scope>IDENTIFICATION</scope>
</reference>
<evidence type="ECO:0000256" key="1">
    <source>
        <dbReference type="SAM" id="Phobius"/>
    </source>
</evidence>
<protein>
    <submittedName>
        <fullName evidence="2">Uncharacterized protein</fullName>
    </submittedName>
</protein>
<reference evidence="2" key="1">
    <citation type="submission" date="2025-02" db="EMBL/GenBank/DDBJ databases">
        <authorList>
            <consortium name="NCBI Genome Project"/>
        </authorList>
    </citation>
    <scope>NUCLEOTIDE SEQUENCE</scope>
</reference>
<keyword evidence="1" id="KW-0472">Membrane</keyword>
<gene>
    <name evidence="2" type="ORF">An03g02450</name>
</gene>
<keyword evidence="1" id="KW-0812">Transmembrane</keyword>
<dbReference type="RefSeq" id="XP_059600272.1">
    <property type="nucleotide sequence ID" value="XM_059746969.1"/>
</dbReference>
<feature type="transmembrane region" description="Helical" evidence="1">
    <location>
        <begin position="35"/>
        <end position="54"/>
    </location>
</feature>
<proteinExistence type="predicted"/>
<sequence>MPHLDDNRPYHDGLHHCDHCIRECTSPPSQAKSDIGIFLIFLASTYISLFHLCARYRPIYSRAFGPSAVSELVDLSFDLWDDLFPAASGPGRQPPRGSYDASRYGRGRVRSMFSRKIPNKSEDDKSFPDVAREFDTWWTELRLHLDTTEYIYKLLALYKRLELLVCVIYAFMFNGCDASCDIA</sequence>
<dbReference type="GeneID" id="84590660"/>
<keyword evidence="1" id="KW-1133">Transmembrane helix</keyword>
<dbReference type="AlphaFoldDB" id="A0AAJ8BN77"/>
<name>A0AAJ8BN77_ASPNG</name>
<evidence type="ECO:0000313" key="2">
    <source>
        <dbReference type="RefSeq" id="XP_059600272.1"/>
    </source>
</evidence>
<dbReference type="VEuPathDB" id="FungiDB:An03g02450"/>